<accession>A0A6P1QUX5</accession>
<dbReference type="KEGG" id="bcad:DBX24_06870"/>
<gene>
    <name evidence="1" type="ORF">DBX24_06870</name>
</gene>
<dbReference type="RefSeq" id="WP_160224382.1">
    <property type="nucleotide sequence ID" value="NZ_CP029149.1"/>
</dbReference>
<dbReference type="Proteomes" id="UP000464318">
    <property type="component" value="Chromosome"/>
</dbReference>
<name>A0A6P1QUX5_9FLAO</name>
<evidence type="ECO:0000313" key="2">
    <source>
        <dbReference type="Proteomes" id="UP000464318"/>
    </source>
</evidence>
<organism evidence="1 2">
    <name type="scientific">Bergeyella cardium</name>
    <dbReference type="NCBI Taxonomy" id="1585976"/>
    <lineage>
        <taxon>Bacteria</taxon>
        <taxon>Pseudomonadati</taxon>
        <taxon>Bacteroidota</taxon>
        <taxon>Flavobacteriia</taxon>
        <taxon>Flavobacteriales</taxon>
        <taxon>Weeksellaceae</taxon>
        <taxon>Bergeyella</taxon>
    </lineage>
</organism>
<dbReference type="EMBL" id="CP029149">
    <property type="protein sequence ID" value="QHN65619.1"/>
    <property type="molecule type" value="Genomic_DNA"/>
</dbReference>
<dbReference type="OrthoDB" id="9779418at2"/>
<protein>
    <submittedName>
        <fullName evidence="1">Uncharacterized protein</fullName>
    </submittedName>
</protein>
<dbReference type="AlphaFoldDB" id="A0A6P1QUX5"/>
<sequence>MKNLMLLILSFFTLIPFGTKAQNAAHPQEKQYVLLVSFDGFRNDYPEKFNLPLNRF</sequence>
<keyword evidence="2" id="KW-1185">Reference proteome</keyword>
<proteinExistence type="predicted"/>
<evidence type="ECO:0000313" key="1">
    <source>
        <dbReference type="EMBL" id="QHN65619.1"/>
    </source>
</evidence>
<reference evidence="1 2" key="1">
    <citation type="submission" date="2018-04" db="EMBL/GenBank/DDBJ databases">
        <title>Characteristic and Complete Genome Sequencing of A Novel Member of Infective Endocarditis Causative Bacteria: Bergeyella cardium QL-PH.</title>
        <authorList>
            <person name="Pan H."/>
            <person name="Sun E."/>
            <person name="Zhang Y."/>
        </authorList>
    </citation>
    <scope>NUCLEOTIDE SEQUENCE [LARGE SCALE GENOMIC DNA]</scope>
    <source>
        <strain evidence="1 2">HPQL</strain>
    </source>
</reference>